<feature type="non-terminal residue" evidence="1">
    <location>
        <position position="1"/>
    </location>
</feature>
<organism evidence="1 2">
    <name type="scientific">Candidatus Nitrosomaritimum aestuariumsis</name>
    <dbReference type="NCBI Taxonomy" id="3342354"/>
    <lineage>
        <taxon>Archaea</taxon>
        <taxon>Nitrososphaerota</taxon>
        <taxon>Nitrososphaeria</taxon>
        <taxon>Nitrosopumilales</taxon>
        <taxon>Nitrosopumilaceae</taxon>
        <taxon>Candidatus Nitrosomaritimum</taxon>
    </lineage>
</organism>
<sequence>EKDKERLETELKDIVLNNIKEKMDEMLDSDKTFSKYLKKLQTKDIDPFEAADKITKSLIK</sequence>
<name>A0AC60W8D0_9ARCH</name>
<dbReference type="Proteomes" id="UP000591542">
    <property type="component" value="Unassembled WGS sequence"/>
</dbReference>
<evidence type="ECO:0000313" key="2">
    <source>
        <dbReference type="Proteomes" id="UP000591542"/>
    </source>
</evidence>
<dbReference type="EMBL" id="JACEMX010000114">
    <property type="protein sequence ID" value="MBA4463650.1"/>
    <property type="molecule type" value="Genomic_DNA"/>
</dbReference>
<comment type="caution">
    <text evidence="1">The sequence shown here is derived from an EMBL/GenBank/DDBJ whole genome shotgun (WGS) entry which is preliminary data.</text>
</comment>
<accession>A0AC60W8D0</accession>
<proteinExistence type="predicted"/>
<gene>
    <name evidence="1" type="ORF">H2B01_05645</name>
</gene>
<evidence type="ECO:0000313" key="1">
    <source>
        <dbReference type="EMBL" id="MBA4463650.1"/>
    </source>
</evidence>
<protein>
    <submittedName>
        <fullName evidence="1">Methylmalonyl Co-A mutase-associated GTPase MeaB</fullName>
    </submittedName>
</protein>
<reference evidence="1 2" key="1">
    <citation type="journal article" date="2020" name="Appl. Environ. Microbiol.">
        <title>Genomic Characteristics of a Novel Species of Ammonia-Oxidizing Archaea from the Jiulong River Estuary.</title>
        <authorList>
            <person name="Zou D."/>
            <person name="Wan R."/>
            <person name="Han L."/>
            <person name="Xu M.N."/>
            <person name="Liu Y."/>
            <person name="Liu H."/>
            <person name="Kao S.J."/>
            <person name="Li M."/>
        </authorList>
    </citation>
    <scope>NUCLEOTIDE SEQUENCE [LARGE SCALE GENOMIC DNA]</scope>
    <source>
        <strain evidence="1">S2bin1</strain>
    </source>
</reference>